<reference evidence="10 11" key="1">
    <citation type="journal article" date="2014" name="FEMS Microbiol. Lett.">
        <title>Genome sequencing analysis reveals virulence-related gene content of Ochrobactrum intermedium strain 229E, a urease-positive strain isolated from the human gastric niche.</title>
        <authorList>
            <person name="Kulkarni G.J."/>
            <person name="Shetty S."/>
            <person name="Dharne M.S."/>
            <person name="Shouche Y.S."/>
        </authorList>
    </citation>
    <scope>NUCLEOTIDE SEQUENCE [LARGE SCALE GENOMIC DNA]</scope>
    <source>
        <strain evidence="10 11">229E</strain>
    </source>
</reference>
<accession>U4VHA1</accession>
<dbReference type="CDD" id="cd00854">
    <property type="entry name" value="NagA"/>
    <property type="match status" value="1"/>
</dbReference>
<keyword evidence="2 8" id="KW-0479">Metal-binding</keyword>
<evidence type="ECO:0000256" key="1">
    <source>
        <dbReference type="ARBA" id="ARBA00010716"/>
    </source>
</evidence>
<keyword evidence="3 5" id="KW-0378">Hydrolase</keyword>
<feature type="binding site" evidence="8">
    <location>
        <position position="132"/>
    </location>
    <ligand>
        <name>Zn(2+)</name>
        <dbReference type="ChEBI" id="CHEBI:29105"/>
    </ligand>
</feature>
<dbReference type="Gene3D" id="2.30.40.10">
    <property type="entry name" value="Urease, subunit C, domain 1"/>
    <property type="match status" value="1"/>
</dbReference>
<feature type="binding site" evidence="8">
    <location>
        <position position="220"/>
    </location>
    <ligand>
        <name>Zn(2+)</name>
        <dbReference type="ChEBI" id="CHEBI:29105"/>
    </ligand>
</feature>
<feature type="binding site" evidence="8">
    <location>
        <position position="199"/>
    </location>
    <ligand>
        <name>Zn(2+)</name>
        <dbReference type="ChEBI" id="CHEBI:29105"/>
    </ligand>
</feature>
<dbReference type="PANTHER" id="PTHR11113">
    <property type="entry name" value="N-ACETYLGLUCOSAMINE-6-PHOSPHATE DEACETYLASE"/>
    <property type="match status" value="1"/>
</dbReference>
<evidence type="ECO:0000313" key="11">
    <source>
        <dbReference type="Proteomes" id="UP000016842"/>
    </source>
</evidence>
<evidence type="ECO:0000256" key="2">
    <source>
        <dbReference type="ARBA" id="ARBA00022723"/>
    </source>
</evidence>
<dbReference type="GO" id="GO:0006046">
    <property type="term" value="P:N-acetylglucosamine catabolic process"/>
    <property type="evidence" value="ECO:0007669"/>
    <property type="project" value="TreeGrafter"/>
</dbReference>
<dbReference type="AlphaFoldDB" id="U4VHA1"/>
<organism evidence="10 11">
    <name type="scientific">Brucella intermedia 229E</name>
    <dbReference type="NCBI Taxonomy" id="1337887"/>
    <lineage>
        <taxon>Bacteria</taxon>
        <taxon>Pseudomonadati</taxon>
        <taxon>Pseudomonadota</taxon>
        <taxon>Alphaproteobacteria</taxon>
        <taxon>Hyphomicrobiales</taxon>
        <taxon>Brucellaceae</taxon>
        <taxon>Brucella/Ochrobactrum group</taxon>
        <taxon>Brucella</taxon>
    </lineage>
</organism>
<comment type="similarity">
    <text evidence="1 5">Belongs to the metallo-dependent hydrolases superfamily. NagA family.</text>
</comment>
<dbReference type="GO" id="GO:0046872">
    <property type="term" value="F:metal ion binding"/>
    <property type="evidence" value="ECO:0007669"/>
    <property type="project" value="UniProtKB-KW"/>
</dbReference>
<feature type="active site" description="Proton donor/acceptor" evidence="6">
    <location>
        <position position="279"/>
    </location>
</feature>
<dbReference type="Gene3D" id="3.20.20.140">
    <property type="entry name" value="Metal-dependent hydrolases"/>
    <property type="match status" value="1"/>
</dbReference>
<dbReference type="PANTHER" id="PTHR11113:SF14">
    <property type="entry name" value="N-ACETYLGLUCOSAMINE-6-PHOSPHATE DEACETYLASE"/>
    <property type="match status" value="1"/>
</dbReference>
<evidence type="ECO:0000256" key="5">
    <source>
        <dbReference type="PIRNR" id="PIRNR038994"/>
    </source>
</evidence>
<feature type="binding site" evidence="7">
    <location>
        <position position="255"/>
    </location>
    <ligand>
        <name>substrate</name>
    </ligand>
</feature>
<feature type="binding site" evidence="7">
    <location>
        <begin position="223"/>
        <end position="224"/>
    </location>
    <ligand>
        <name>substrate</name>
    </ligand>
</feature>
<protein>
    <submittedName>
        <fullName evidence="10">N-acetylglucosamine-6-phosphate deacetylase</fullName>
    </submittedName>
</protein>
<evidence type="ECO:0000256" key="3">
    <source>
        <dbReference type="ARBA" id="ARBA00022801"/>
    </source>
</evidence>
<dbReference type="InterPro" id="IPR011059">
    <property type="entry name" value="Metal-dep_hydrolase_composite"/>
</dbReference>
<dbReference type="InterPro" id="IPR006680">
    <property type="entry name" value="Amidohydro-rel"/>
</dbReference>
<gene>
    <name evidence="10" type="ORF">Q644_17740</name>
</gene>
<dbReference type="PIRSF" id="PIRSF038994">
    <property type="entry name" value="NagA"/>
    <property type="match status" value="1"/>
</dbReference>
<dbReference type="InterPro" id="IPR003764">
    <property type="entry name" value="GlcNAc_6-P_deAcase"/>
</dbReference>
<dbReference type="InterPro" id="IPR032466">
    <property type="entry name" value="Metal_Hydrolase"/>
</dbReference>
<feature type="domain" description="Amidohydrolase-related" evidence="9">
    <location>
        <begin position="55"/>
        <end position="374"/>
    </location>
</feature>
<feature type="binding site" evidence="7">
    <location>
        <position position="231"/>
    </location>
    <ligand>
        <name>substrate</name>
    </ligand>
</feature>
<proteinExistence type="inferred from homology"/>
<evidence type="ECO:0000313" key="10">
    <source>
        <dbReference type="EMBL" id="ERM02262.1"/>
    </source>
</evidence>
<dbReference type="Proteomes" id="UP000016842">
    <property type="component" value="Unassembled WGS sequence"/>
</dbReference>
<evidence type="ECO:0000256" key="8">
    <source>
        <dbReference type="PIRSR" id="PIRSR038994-3"/>
    </source>
</evidence>
<comment type="caution">
    <text evidence="10">The sequence shown here is derived from an EMBL/GenBank/DDBJ whole genome shotgun (WGS) entry which is preliminary data.</text>
</comment>
<dbReference type="SUPFAM" id="SSF51556">
    <property type="entry name" value="Metallo-dependent hydrolases"/>
    <property type="match status" value="1"/>
</dbReference>
<dbReference type="GO" id="GO:0008448">
    <property type="term" value="F:N-acetylglucosamine-6-phosphate deacetylase activity"/>
    <property type="evidence" value="ECO:0007669"/>
    <property type="project" value="InterPro"/>
</dbReference>
<feature type="binding site" evidence="7">
    <location>
        <begin position="316"/>
        <end position="318"/>
    </location>
    <ligand>
        <name>substrate</name>
    </ligand>
</feature>
<sequence length="392" mass="41571">MTKKSAIAGGARIFDGERFHDQSALVFSDGRIEAIVPEASLGEAHEVERLYGGVLAPGFIDAQVNGGGGRMLNDQPTPETMFTIAKGGHRKYGTTSLLPTLITDTTPVRDRAIEAAIEAVKADKGVAGLHLEGGPHLAPARKGAHLAELMRPVNDADIALYIHTAKQIGTLLVTLAAEQVTPDQVRRLSDGGVVVSIGHSDTTAEEAFKRFDAGARSVTHLFNAMSQIGHRAPGLAGAALDHPDIWCGIVADGHHVDPMALRLALRAKRGDAHLFFVTDAMALVGSDSESFEINGRAVRRVPGGICSKLVLADGTIAGSDLDMASAVRFGVAELELTLAEALRMASHYPARYLRLDDRGTFRPGMRMDAVHIDDGLFAKATWLSGEKQIAGG</sequence>
<evidence type="ECO:0000256" key="7">
    <source>
        <dbReference type="PIRSR" id="PIRSR038994-2"/>
    </source>
</evidence>
<evidence type="ECO:0000256" key="6">
    <source>
        <dbReference type="PIRSR" id="PIRSR038994-1"/>
    </source>
</evidence>
<evidence type="ECO:0000259" key="9">
    <source>
        <dbReference type="Pfam" id="PF01979"/>
    </source>
</evidence>
<dbReference type="SUPFAM" id="SSF51338">
    <property type="entry name" value="Composite domain of metallo-dependent hydrolases"/>
    <property type="match status" value="1"/>
</dbReference>
<keyword evidence="4 5" id="KW-0119">Carbohydrate metabolism</keyword>
<dbReference type="NCBIfam" id="TIGR00221">
    <property type="entry name" value="nagA"/>
    <property type="match status" value="1"/>
</dbReference>
<dbReference type="Pfam" id="PF01979">
    <property type="entry name" value="Amidohydro_1"/>
    <property type="match status" value="1"/>
</dbReference>
<dbReference type="EMBL" id="ASXJ01000097">
    <property type="protein sequence ID" value="ERM02262.1"/>
    <property type="molecule type" value="Genomic_DNA"/>
</dbReference>
<dbReference type="PATRIC" id="fig|1337887.3.peg.1951"/>
<comment type="cofactor">
    <cofactor evidence="8">
        <name>a divalent metal cation</name>
        <dbReference type="ChEBI" id="CHEBI:60240"/>
    </cofactor>
    <text evidence="8">Binds 1 divalent metal cation per subunit.</text>
</comment>
<name>U4VHA1_9HYPH</name>
<feature type="binding site" evidence="7">
    <location>
        <position position="144"/>
    </location>
    <ligand>
        <name>substrate</name>
    </ligand>
</feature>
<evidence type="ECO:0000256" key="4">
    <source>
        <dbReference type="ARBA" id="ARBA00023277"/>
    </source>
</evidence>